<sequence>MPKVIIETDDGKQMEVGKVDNDMLKWIGEIVYLENRRRYELELIKTKEKFKVGINVRLQRQYCIGKASELLDKKGIIVAIKKKRIAVNFGGGNKEWRVPPMMLELV</sequence>
<protein>
    <submittedName>
        <fullName evidence="1">Uncharacterized protein</fullName>
    </submittedName>
</protein>
<comment type="caution">
    <text evidence="1">The sequence shown here is derived from an EMBL/GenBank/DDBJ whole genome shotgun (WGS) entry which is preliminary data.</text>
</comment>
<dbReference type="AlphaFoldDB" id="A0A1J4S8P9"/>
<dbReference type="EMBL" id="MNUO01000132">
    <property type="protein sequence ID" value="OIN95655.1"/>
    <property type="molecule type" value="Genomic_DNA"/>
</dbReference>
<accession>A0A1J4S8P9</accession>
<reference evidence="1 2" key="1">
    <citation type="journal article" date="2016" name="Environ. Microbiol.">
        <title>Genomic resolution of a cold subsurface aquifer community provides metabolic insights for novel microbes adapted to high CO concentrations.</title>
        <authorList>
            <person name="Probst A.J."/>
            <person name="Castelle C.J."/>
            <person name="Singh A."/>
            <person name="Brown C.T."/>
            <person name="Anantharaman K."/>
            <person name="Sharon I."/>
            <person name="Hug L.A."/>
            <person name="Burstein D."/>
            <person name="Emerson J.B."/>
            <person name="Thomas B.C."/>
            <person name="Banfield J.F."/>
        </authorList>
    </citation>
    <scope>NUCLEOTIDE SEQUENCE [LARGE SCALE GENOMIC DNA]</scope>
    <source>
        <strain evidence="1">CG1_02_38_46</strain>
    </source>
</reference>
<gene>
    <name evidence="1" type="ORF">AUJ66_08755</name>
</gene>
<dbReference type="Proteomes" id="UP000182278">
    <property type="component" value="Unassembled WGS sequence"/>
</dbReference>
<organism evidence="1 2">
    <name type="scientific">Candidatus Desantisbacteria bacterium CG1_02_38_46</name>
    <dbReference type="NCBI Taxonomy" id="1817893"/>
    <lineage>
        <taxon>Bacteria</taxon>
        <taxon>Candidatus Desantisiibacteriota</taxon>
    </lineage>
</organism>
<evidence type="ECO:0000313" key="1">
    <source>
        <dbReference type="EMBL" id="OIN95655.1"/>
    </source>
</evidence>
<evidence type="ECO:0000313" key="2">
    <source>
        <dbReference type="Proteomes" id="UP000182278"/>
    </source>
</evidence>
<proteinExistence type="predicted"/>
<dbReference type="STRING" id="1817893.AUJ66_08755"/>
<name>A0A1J4S8P9_9BACT</name>